<dbReference type="KEGG" id="vbh:CMV30_11840"/>
<dbReference type="Proteomes" id="UP000217265">
    <property type="component" value="Chromosome"/>
</dbReference>
<protein>
    <submittedName>
        <fullName evidence="1">Uncharacterized protein</fullName>
    </submittedName>
</protein>
<sequence>MGFREAGMRRHGGMMKTTVLIFSCLVMCGAGVAAPLIEEPVEELKLGSGKTLKLAMARSYSASGVLVSHAGGAAAVKYEEFPEELRGSLKAQRKAEGENGDAGEKTLAKVSYDFPTPPMVKPEAGEERVLSGQVFVSTNDAGDVKLAGVVVSVYAKEAYREQTAWYQTNPWEASRMHGLNAEILAKAGDGAGAMKQFNAAMEMAALGWMLVTPAEFTTTTKADGKFTLKHRVDGAYFVVAHASRVVEGETQYYRWAVISDVIEAPENLLLFNDNME</sequence>
<evidence type="ECO:0000313" key="2">
    <source>
        <dbReference type="Proteomes" id="UP000217265"/>
    </source>
</evidence>
<proteinExistence type="predicted"/>
<dbReference type="EMBL" id="CP023344">
    <property type="protein sequence ID" value="ATC64590.1"/>
    <property type="molecule type" value="Genomic_DNA"/>
</dbReference>
<name>A0A290QBM2_9BACT</name>
<accession>A0A290QBM2</accession>
<reference evidence="1 2" key="1">
    <citation type="submission" date="2017-09" db="EMBL/GenBank/DDBJ databases">
        <title>Complete genome sequence of Verrucomicrobial strain HZ-65, isolated from freshwater.</title>
        <authorList>
            <person name="Choi A."/>
        </authorList>
    </citation>
    <scope>NUCLEOTIDE SEQUENCE [LARGE SCALE GENOMIC DNA]</scope>
    <source>
        <strain evidence="1 2">HZ-65</strain>
    </source>
</reference>
<organism evidence="1 2">
    <name type="scientific">Nibricoccus aquaticus</name>
    <dbReference type="NCBI Taxonomy" id="2576891"/>
    <lineage>
        <taxon>Bacteria</taxon>
        <taxon>Pseudomonadati</taxon>
        <taxon>Verrucomicrobiota</taxon>
        <taxon>Opitutia</taxon>
        <taxon>Opitutales</taxon>
        <taxon>Opitutaceae</taxon>
        <taxon>Nibricoccus</taxon>
    </lineage>
</organism>
<dbReference type="AlphaFoldDB" id="A0A290QBM2"/>
<evidence type="ECO:0000313" key="1">
    <source>
        <dbReference type="EMBL" id="ATC64590.1"/>
    </source>
</evidence>
<gene>
    <name evidence="1" type="ORF">CMV30_11840</name>
</gene>
<keyword evidence="2" id="KW-1185">Reference proteome</keyword>